<dbReference type="InterPro" id="IPR010905">
    <property type="entry name" value="Glyco_hydro_88"/>
</dbReference>
<dbReference type="InterPro" id="IPR008928">
    <property type="entry name" value="6-hairpin_glycosidase_sf"/>
</dbReference>
<dbReference type="EMBL" id="BAZW01000002">
    <property type="protein sequence ID" value="GAO28415.1"/>
    <property type="molecule type" value="Genomic_DNA"/>
</dbReference>
<evidence type="ECO:0000313" key="2">
    <source>
        <dbReference type="EMBL" id="GAO28415.1"/>
    </source>
</evidence>
<dbReference type="Pfam" id="PF07470">
    <property type="entry name" value="Glyco_hydro_88"/>
    <property type="match status" value="1"/>
</dbReference>
<keyword evidence="3" id="KW-1185">Reference proteome</keyword>
<dbReference type="AlphaFoldDB" id="A0A0E9LU97"/>
<dbReference type="GO" id="GO:0005975">
    <property type="term" value="P:carbohydrate metabolic process"/>
    <property type="evidence" value="ECO:0007669"/>
    <property type="project" value="InterPro"/>
</dbReference>
<dbReference type="PANTHER" id="PTHR33886:SF8">
    <property type="entry name" value="UNSATURATED RHAMNOGALACTURONAN HYDROLASE (EUROFUNG)"/>
    <property type="match status" value="1"/>
</dbReference>
<dbReference type="GO" id="GO:0016787">
    <property type="term" value="F:hydrolase activity"/>
    <property type="evidence" value="ECO:0007669"/>
    <property type="project" value="UniProtKB-KW"/>
</dbReference>
<dbReference type="PANTHER" id="PTHR33886">
    <property type="entry name" value="UNSATURATED RHAMNOGALACTURONAN HYDROLASE (EUROFUNG)"/>
    <property type="match status" value="1"/>
</dbReference>
<dbReference type="SUPFAM" id="SSF48208">
    <property type="entry name" value="Six-hairpin glycosidases"/>
    <property type="match status" value="1"/>
</dbReference>
<dbReference type="InterPro" id="IPR012341">
    <property type="entry name" value="6hp_glycosidase-like_sf"/>
</dbReference>
<organism evidence="2 3">
    <name type="scientific">Geofilum rubicundum JCM 15548</name>
    <dbReference type="NCBI Taxonomy" id="1236989"/>
    <lineage>
        <taxon>Bacteria</taxon>
        <taxon>Pseudomonadati</taxon>
        <taxon>Bacteroidota</taxon>
        <taxon>Bacteroidia</taxon>
        <taxon>Marinilabiliales</taxon>
        <taxon>Marinilabiliaceae</taxon>
        <taxon>Geofilum</taxon>
    </lineage>
</organism>
<keyword evidence="1" id="KW-0378">Hydrolase</keyword>
<gene>
    <name evidence="2" type="ORF">JCM15548_1504</name>
</gene>
<evidence type="ECO:0000313" key="3">
    <source>
        <dbReference type="Proteomes" id="UP000032900"/>
    </source>
</evidence>
<dbReference type="InterPro" id="IPR052043">
    <property type="entry name" value="PolySaccharide_Degr_Enz"/>
</dbReference>
<accession>A0A0E9LU97</accession>
<evidence type="ECO:0000256" key="1">
    <source>
        <dbReference type="ARBA" id="ARBA00022801"/>
    </source>
</evidence>
<protein>
    <submittedName>
        <fullName evidence="2">Rhamnogalacturonides degradation protein RhiN</fullName>
    </submittedName>
</protein>
<dbReference type="Gene3D" id="1.50.10.10">
    <property type="match status" value="1"/>
</dbReference>
<dbReference type="STRING" id="1236989.JCM15548_1504"/>
<sequence length="379" mass="43409">MSLLVAGSIGAQSVAVRFADSEMVRAPEAWQLDHGKRLYFGYGQGLGTLAMLKVWKETGDRKYLDYVIQWADTLINEAGEIHAYRVETYNIDYINSGKVLFEVYRQTGDEKYKLAMDRLVNQMKYHPKTHEGAFWHKLIYPHQVWLDGLYMGSPFLAEYAVTFDQPEWLDVVVTQFLVAGKHTYDEATGLYYHAWDESRNQRWAHPETGQSPNFWGRSMGWWFMALVDVLDYLPEDQEHLEHRGEIVEMIQGLAAAVSNYQHETGLWYQVVDQGNREGNYLEASVSAMFMYAIAKAVNKGYLNPSFRMVAERAYEGLMQELIVEDARGVLSLTRCCAVAGLGGNPYRDGSFDYYVNERRRDNDAKANGPFIMGCLELGK</sequence>
<proteinExistence type="predicted"/>
<dbReference type="Proteomes" id="UP000032900">
    <property type="component" value="Unassembled WGS sequence"/>
</dbReference>
<reference evidence="2 3" key="1">
    <citation type="journal article" date="2015" name="Microbes Environ.">
        <title>Distribution and evolution of nitrogen fixation genes in the phylum bacteroidetes.</title>
        <authorList>
            <person name="Inoue J."/>
            <person name="Oshima K."/>
            <person name="Suda W."/>
            <person name="Sakamoto M."/>
            <person name="Iino T."/>
            <person name="Noda S."/>
            <person name="Hongoh Y."/>
            <person name="Hattori M."/>
            <person name="Ohkuma M."/>
        </authorList>
    </citation>
    <scope>NUCLEOTIDE SEQUENCE [LARGE SCALE GENOMIC DNA]</scope>
    <source>
        <strain evidence="2">JCM 15548</strain>
    </source>
</reference>
<name>A0A0E9LU97_9BACT</name>
<comment type="caution">
    <text evidence="2">The sequence shown here is derived from an EMBL/GenBank/DDBJ whole genome shotgun (WGS) entry which is preliminary data.</text>
</comment>